<dbReference type="AlphaFoldDB" id="A0A840BU34"/>
<accession>A0A840BU34</accession>
<gene>
    <name evidence="1" type="ORF">GGR16_000024</name>
</gene>
<evidence type="ECO:0000313" key="2">
    <source>
        <dbReference type="Proteomes" id="UP000577362"/>
    </source>
</evidence>
<dbReference type="Proteomes" id="UP000577362">
    <property type="component" value="Unassembled WGS sequence"/>
</dbReference>
<reference evidence="1 2" key="1">
    <citation type="submission" date="2020-08" db="EMBL/GenBank/DDBJ databases">
        <title>Genomic Encyclopedia of Type Strains, Phase IV (KMG-IV): sequencing the most valuable type-strain genomes for metagenomic binning, comparative biology and taxonomic classification.</title>
        <authorList>
            <person name="Goeker M."/>
        </authorList>
    </citation>
    <scope>NUCLEOTIDE SEQUENCE [LARGE SCALE GENOMIC DNA]</scope>
    <source>
        <strain evidence="1 2">DSM 103737</strain>
    </source>
</reference>
<proteinExistence type="predicted"/>
<protein>
    <submittedName>
        <fullName evidence="1">Uncharacterized protein</fullName>
    </submittedName>
</protein>
<sequence length="76" mass="8654">MNTLHTIDTDYELTWDEFLITVEDLHLIETGADLADDDYATVLAAFERGLSPNGCVMSIIDARRPFDAREHWFHAA</sequence>
<keyword evidence="2" id="KW-1185">Reference proteome</keyword>
<dbReference type="RefSeq" id="WP_071923249.1">
    <property type="nucleotide sequence ID" value="NZ_JACIEN010000001.1"/>
</dbReference>
<evidence type="ECO:0000313" key="1">
    <source>
        <dbReference type="EMBL" id="MBB4015018.1"/>
    </source>
</evidence>
<name>A0A840BU34_9HYPH</name>
<organism evidence="1 2">
    <name type="scientific">Chelatococcus caeni</name>
    <dbReference type="NCBI Taxonomy" id="1348468"/>
    <lineage>
        <taxon>Bacteria</taxon>
        <taxon>Pseudomonadati</taxon>
        <taxon>Pseudomonadota</taxon>
        <taxon>Alphaproteobacteria</taxon>
        <taxon>Hyphomicrobiales</taxon>
        <taxon>Chelatococcaceae</taxon>
        <taxon>Chelatococcus</taxon>
    </lineage>
</organism>
<comment type="caution">
    <text evidence="1">The sequence shown here is derived from an EMBL/GenBank/DDBJ whole genome shotgun (WGS) entry which is preliminary data.</text>
</comment>
<dbReference type="EMBL" id="JACIEN010000001">
    <property type="protein sequence ID" value="MBB4015018.1"/>
    <property type="molecule type" value="Genomic_DNA"/>
</dbReference>